<gene>
    <name evidence="1" type="ORF">BJY16_008097</name>
</gene>
<evidence type="ECO:0000313" key="2">
    <source>
        <dbReference type="Proteomes" id="UP000546162"/>
    </source>
</evidence>
<dbReference type="Proteomes" id="UP000546162">
    <property type="component" value="Unassembled WGS sequence"/>
</dbReference>
<comment type="caution">
    <text evidence="1">The sequence shown here is derived from an EMBL/GenBank/DDBJ whole genome shotgun (WGS) entry which is preliminary data.</text>
</comment>
<accession>A0A7W7H672</accession>
<reference evidence="1 2" key="1">
    <citation type="submission" date="2020-08" db="EMBL/GenBank/DDBJ databases">
        <title>Sequencing the genomes of 1000 actinobacteria strains.</title>
        <authorList>
            <person name="Klenk H.-P."/>
        </authorList>
    </citation>
    <scope>NUCLEOTIDE SEQUENCE [LARGE SCALE GENOMIC DNA]</scope>
    <source>
        <strain evidence="1 2">DSM 45809</strain>
    </source>
</reference>
<name>A0A7W7H672_9ACTN</name>
<protein>
    <submittedName>
        <fullName evidence="1">Uncharacterized protein</fullName>
    </submittedName>
</protein>
<sequence>MCWDWLGFVRPAGCARLAGGGSLLAVRCARPFSVRLRWLACGSPREAVASLGWRRAAWFGSGRGLPLGSMSDCGARSGSSSGRGVLSGSCSGRGVLSGSCSGRGVLSGSCSGRGVLSGFSSGRGAPSGFSSGRGLLSSSSSARGLLSVLPRRPVLLQTAARRSLPSGRGLAARLGLESGASLALLGVAGASLALRGVAGGRSPFVGSRAARVHSDRGHGAQQPVSVEAVVGLSCPHSRAVHRQSALGRAFSPHWQRGPTPKGGWALGWDGWDGGDGGDGGLGTAGLGTAGAALCGDRRAPVVREDGVDLGCGIRSAGGCSPVAVG</sequence>
<evidence type="ECO:0000313" key="1">
    <source>
        <dbReference type="EMBL" id="MBB4744638.1"/>
    </source>
</evidence>
<proteinExistence type="predicted"/>
<dbReference type="EMBL" id="JACHNB010000001">
    <property type="protein sequence ID" value="MBB4744638.1"/>
    <property type="molecule type" value="Genomic_DNA"/>
</dbReference>
<dbReference type="AlphaFoldDB" id="A0A7W7H672"/>
<keyword evidence="2" id="KW-1185">Reference proteome</keyword>
<organism evidence="1 2">
    <name type="scientific">Actinoplanes octamycinicus</name>
    <dbReference type="NCBI Taxonomy" id="135948"/>
    <lineage>
        <taxon>Bacteria</taxon>
        <taxon>Bacillati</taxon>
        <taxon>Actinomycetota</taxon>
        <taxon>Actinomycetes</taxon>
        <taxon>Micromonosporales</taxon>
        <taxon>Micromonosporaceae</taxon>
        <taxon>Actinoplanes</taxon>
    </lineage>
</organism>